<evidence type="ECO:0000313" key="2">
    <source>
        <dbReference type="Proteomes" id="UP000287651"/>
    </source>
</evidence>
<reference evidence="1 2" key="1">
    <citation type="journal article" date="2014" name="Agronomy (Basel)">
        <title>A Draft Genome Sequence for Ensete ventricosum, the Drought-Tolerant Tree Against Hunger.</title>
        <authorList>
            <person name="Harrison J."/>
            <person name="Moore K.A."/>
            <person name="Paszkiewicz K."/>
            <person name="Jones T."/>
            <person name="Grant M."/>
            <person name="Ambacheew D."/>
            <person name="Muzemil S."/>
            <person name="Studholme D.J."/>
        </authorList>
    </citation>
    <scope>NUCLEOTIDE SEQUENCE [LARGE SCALE GENOMIC DNA]</scope>
</reference>
<evidence type="ECO:0000313" key="1">
    <source>
        <dbReference type="EMBL" id="RRT36242.1"/>
    </source>
</evidence>
<accession>A0A426X9U9</accession>
<sequence>MNVQPQPPLGAPHTDATASFLSLDCFFLRRPPQFLPSSSSSSAIPAISHYSHCNPLPQPPSHSRLQPSVAHTHTVTTSSLLFPFFPAPHLPPLPPLLCCCRQLLLLPRRRTVAPPSLPAAATHLCLCHCCCRSRLQPCPTQLLPFAATSVAATPHRTLLRAGLPLLLPRRTPLLVGTRCPSLLSASL</sequence>
<gene>
    <name evidence="1" type="ORF">B296_00052009</name>
</gene>
<proteinExistence type="predicted"/>
<name>A0A426X9U9_ENSVE</name>
<organism evidence="1 2">
    <name type="scientific">Ensete ventricosum</name>
    <name type="common">Abyssinian banana</name>
    <name type="synonym">Musa ensete</name>
    <dbReference type="NCBI Taxonomy" id="4639"/>
    <lineage>
        <taxon>Eukaryota</taxon>
        <taxon>Viridiplantae</taxon>
        <taxon>Streptophyta</taxon>
        <taxon>Embryophyta</taxon>
        <taxon>Tracheophyta</taxon>
        <taxon>Spermatophyta</taxon>
        <taxon>Magnoliopsida</taxon>
        <taxon>Liliopsida</taxon>
        <taxon>Zingiberales</taxon>
        <taxon>Musaceae</taxon>
        <taxon>Ensete</taxon>
    </lineage>
</organism>
<dbReference type="Proteomes" id="UP000287651">
    <property type="component" value="Unassembled WGS sequence"/>
</dbReference>
<comment type="caution">
    <text evidence="1">The sequence shown here is derived from an EMBL/GenBank/DDBJ whole genome shotgun (WGS) entry which is preliminary data.</text>
</comment>
<protein>
    <submittedName>
        <fullName evidence="1">Uncharacterized protein</fullName>
    </submittedName>
</protein>
<dbReference type="EMBL" id="AMZH03023858">
    <property type="protein sequence ID" value="RRT36242.1"/>
    <property type="molecule type" value="Genomic_DNA"/>
</dbReference>
<dbReference type="AlphaFoldDB" id="A0A426X9U9"/>